<dbReference type="GO" id="GO:0008170">
    <property type="term" value="F:N-methyltransferase activity"/>
    <property type="evidence" value="ECO:0007669"/>
    <property type="project" value="InterPro"/>
</dbReference>
<reference evidence="8 9" key="1">
    <citation type="submission" date="2019-11" db="EMBL/GenBank/DDBJ databases">
        <title>The genome sequence of Methylocystis heyeri.</title>
        <authorList>
            <person name="Oshkin I.Y."/>
            <person name="Miroshnikov K."/>
            <person name="Dedysh S.N."/>
        </authorList>
    </citation>
    <scope>NUCLEOTIDE SEQUENCE [LARGE SCALE GENOMIC DNA]</scope>
    <source>
        <strain evidence="8 9">H2</strain>
    </source>
</reference>
<evidence type="ECO:0000256" key="1">
    <source>
        <dbReference type="ARBA" id="ARBA00006594"/>
    </source>
</evidence>
<evidence type="ECO:0000313" key="9">
    <source>
        <dbReference type="Proteomes" id="UP000309061"/>
    </source>
</evidence>
<dbReference type="Proteomes" id="UP000309061">
    <property type="component" value="Chromosome"/>
</dbReference>
<keyword evidence="9" id="KW-1185">Reference proteome</keyword>
<evidence type="ECO:0000256" key="4">
    <source>
        <dbReference type="ARBA" id="ARBA00022679"/>
    </source>
</evidence>
<name>A0A6B8KHG5_9HYPH</name>
<dbReference type="REBASE" id="370633">
    <property type="entry name" value="M.MheH2ORF9455P"/>
</dbReference>
<keyword evidence="5" id="KW-0949">S-adenosyl-L-methionine</keyword>
<dbReference type="GO" id="GO:0003677">
    <property type="term" value="F:DNA binding"/>
    <property type="evidence" value="ECO:0007669"/>
    <property type="project" value="InterPro"/>
</dbReference>
<comment type="similarity">
    <text evidence="1">Belongs to the N(4)/N(6)-methyltransferase family.</text>
</comment>
<dbReference type="PRINTS" id="PR00506">
    <property type="entry name" value="D21N6MTFRASE"/>
</dbReference>
<proteinExistence type="inferred from homology"/>
<evidence type="ECO:0000256" key="2">
    <source>
        <dbReference type="ARBA" id="ARBA00011900"/>
    </source>
</evidence>
<gene>
    <name evidence="8" type="ORF">H2LOC_009455</name>
</gene>
<dbReference type="GO" id="GO:0032259">
    <property type="term" value="P:methylation"/>
    <property type="evidence" value="ECO:0007669"/>
    <property type="project" value="UniProtKB-KW"/>
</dbReference>
<dbReference type="InterPro" id="IPR002941">
    <property type="entry name" value="DNA_methylase_N4/N6"/>
</dbReference>
<evidence type="ECO:0000256" key="5">
    <source>
        <dbReference type="ARBA" id="ARBA00022691"/>
    </source>
</evidence>
<dbReference type="InterPro" id="IPR002295">
    <property type="entry name" value="N4/N6-MTase_EcoPI_Mod-like"/>
</dbReference>
<keyword evidence="3 8" id="KW-0489">Methyltransferase</keyword>
<dbReference type="Pfam" id="PF01555">
    <property type="entry name" value="N6_N4_Mtase"/>
    <property type="match status" value="1"/>
</dbReference>
<feature type="domain" description="DNA methylase N-4/N-6" evidence="7">
    <location>
        <begin position="40"/>
        <end position="317"/>
    </location>
</feature>
<evidence type="ECO:0000313" key="8">
    <source>
        <dbReference type="EMBL" id="QGM45910.1"/>
    </source>
</evidence>
<comment type="catalytic activity">
    <reaction evidence="6">
        <text>a 2'-deoxyadenosine in DNA + S-adenosyl-L-methionine = an N(6)-methyl-2'-deoxyadenosine in DNA + S-adenosyl-L-homocysteine + H(+)</text>
        <dbReference type="Rhea" id="RHEA:15197"/>
        <dbReference type="Rhea" id="RHEA-COMP:12418"/>
        <dbReference type="Rhea" id="RHEA-COMP:12419"/>
        <dbReference type="ChEBI" id="CHEBI:15378"/>
        <dbReference type="ChEBI" id="CHEBI:57856"/>
        <dbReference type="ChEBI" id="CHEBI:59789"/>
        <dbReference type="ChEBI" id="CHEBI:90615"/>
        <dbReference type="ChEBI" id="CHEBI:90616"/>
        <dbReference type="EC" id="2.1.1.72"/>
    </reaction>
</comment>
<dbReference type="SUPFAM" id="SSF53335">
    <property type="entry name" value="S-adenosyl-L-methionine-dependent methyltransferases"/>
    <property type="match status" value="1"/>
</dbReference>
<evidence type="ECO:0000256" key="3">
    <source>
        <dbReference type="ARBA" id="ARBA00022603"/>
    </source>
</evidence>
<dbReference type="AlphaFoldDB" id="A0A6B8KHG5"/>
<evidence type="ECO:0000259" key="7">
    <source>
        <dbReference type="Pfam" id="PF01555"/>
    </source>
</evidence>
<dbReference type="EC" id="2.1.1.72" evidence="2"/>
<organism evidence="8 9">
    <name type="scientific">Methylocystis heyeri</name>
    <dbReference type="NCBI Taxonomy" id="391905"/>
    <lineage>
        <taxon>Bacteria</taxon>
        <taxon>Pseudomonadati</taxon>
        <taxon>Pseudomonadota</taxon>
        <taxon>Alphaproteobacteria</taxon>
        <taxon>Hyphomicrobiales</taxon>
        <taxon>Methylocystaceae</taxon>
        <taxon>Methylocystis</taxon>
    </lineage>
</organism>
<sequence>MRDGQLALLRSEDPSLRLGRASVYKGDALRAYDSWLAPTAIVSDGPYGLGKFPGEPTSPDALAEWYAPHAAAWARRAKPDTTLWFWNSEIGWAKAHPALEMHGWRYEETVVWDKGVAHIAGNVNSRTIRGLPIVTEIAARYTRRTNLRSEDGAELPLQQWLRAEWRRSGLPLGQANAACGVANAATRKYLTACDLWYCPPGEAVAAMAAWCERFGPKTSRPYFSIDGVNPPKAAQWDRLRPKWNHAHALTNVWRELPARGAERVERPGGKGAFHANQKPLSLMTRQIVASSDPGDVVWEPFGGLMSASVAALRAGRIAHAAEPDPDFFEAGAARLRAELGRDRREAPDRVAS</sequence>
<dbReference type="Gene3D" id="3.40.50.150">
    <property type="entry name" value="Vaccinia Virus protein VP39"/>
    <property type="match status" value="1"/>
</dbReference>
<dbReference type="KEGG" id="mhey:H2LOC_009455"/>
<evidence type="ECO:0000256" key="6">
    <source>
        <dbReference type="ARBA" id="ARBA00047942"/>
    </source>
</evidence>
<protein>
    <recommendedName>
        <fullName evidence="2">site-specific DNA-methyltransferase (adenine-specific)</fullName>
        <ecNumber evidence="2">2.1.1.72</ecNumber>
    </recommendedName>
</protein>
<dbReference type="GO" id="GO:0009007">
    <property type="term" value="F:site-specific DNA-methyltransferase (adenine-specific) activity"/>
    <property type="evidence" value="ECO:0007669"/>
    <property type="project" value="UniProtKB-EC"/>
</dbReference>
<keyword evidence="4 8" id="KW-0808">Transferase</keyword>
<accession>A0A6B8KHG5</accession>
<dbReference type="EMBL" id="CP046052">
    <property type="protein sequence ID" value="QGM45910.1"/>
    <property type="molecule type" value="Genomic_DNA"/>
</dbReference>
<dbReference type="OrthoDB" id="9800801at2"/>
<dbReference type="InterPro" id="IPR029063">
    <property type="entry name" value="SAM-dependent_MTases_sf"/>
</dbReference>
<dbReference type="RefSeq" id="WP_154331611.1">
    <property type="nucleotide sequence ID" value="NZ_CP046052.1"/>
</dbReference>